<evidence type="ECO:0000256" key="6">
    <source>
        <dbReference type="ARBA" id="ARBA00022692"/>
    </source>
</evidence>
<dbReference type="PANTHER" id="PTHR45436:SF1">
    <property type="entry name" value="SENSOR PROTEIN QSEC"/>
    <property type="match status" value="1"/>
</dbReference>
<keyword evidence="6 11" id="KW-0812">Transmembrane</keyword>
<keyword evidence="5" id="KW-0808">Transferase</keyword>
<dbReference type="GO" id="GO:0016301">
    <property type="term" value="F:kinase activity"/>
    <property type="evidence" value="ECO:0007669"/>
    <property type="project" value="UniProtKB-KW"/>
</dbReference>
<protein>
    <recommendedName>
        <fullName evidence="3">histidine kinase</fullName>
        <ecNumber evidence="3">2.7.13.3</ecNumber>
    </recommendedName>
</protein>
<dbReference type="InterPro" id="IPR036890">
    <property type="entry name" value="HATPase_C_sf"/>
</dbReference>
<evidence type="ECO:0000259" key="13">
    <source>
        <dbReference type="PROSITE" id="PS50885"/>
    </source>
</evidence>
<evidence type="ECO:0000256" key="9">
    <source>
        <dbReference type="ARBA" id="ARBA00023012"/>
    </source>
</evidence>
<dbReference type="RefSeq" id="WP_263126585.1">
    <property type="nucleotide sequence ID" value="NZ_CP106753.1"/>
</dbReference>
<dbReference type="InterPro" id="IPR013727">
    <property type="entry name" value="2CSK_N"/>
</dbReference>
<dbReference type="Pfam" id="PF02518">
    <property type="entry name" value="HATPase_c"/>
    <property type="match status" value="1"/>
</dbReference>
<dbReference type="SMART" id="SM00388">
    <property type="entry name" value="HisKA"/>
    <property type="match status" value="1"/>
</dbReference>
<feature type="domain" description="Histidine kinase" evidence="12">
    <location>
        <begin position="246"/>
        <end position="458"/>
    </location>
</feature>
<dbReference type="Gene3D" id="3.30.565.10">
    <property type="entry name" value="Histidine kinase-like ATPase, C-terminal domain"/>
    <property type="match status" value="1"/>
</dbReference>
<evidence type="ECO:0000256" key="3">
    <source>
        <dbReference type="ARBA" id="ARBA00012438"/>
    </source>
</evidence>
<dbReference type="EC" id="2.7.13.3" evidence="3"/>
<dbReference type="SUPFAM" id="SSF55874">
    <property type="entry name" value="ATPase domain of HSP90 chaperone/DNA topoisomerase II/histidine kinase"/>
    <property type="match status" value="1"/>
</dbReference>
<evidence type="ECO:0000313" key="14">
    <source>
        <dbReference type="EMBL" id="UXY17154.1"/>
    </source>
</evidence>
<dbReference type="InterPro" id="IPR036097">
    <property type="entry name" value="HisK_dim/P_sf"/>
</dbReference>
<dbReference type="InterPro" id="IPR003594">
    <property type="entry name" value="HATPase_dom"/>
</dbReference>
<evidence type="ECO:0000313" key="15">
    <source>
        <dbReference type="Proteomes" id="UP001061302"/>
    </source>
</evidence>
<keyword evidence="4" id="KW-0597">Phosphoprotein</keyword>
<keyword evidence="10 11" id="KW-0472">Membrane</keyword>
<dbReference type="InterPro" id="IPR050428">
    <property type="entry name" value="TCS_sensor_his_kinase"/>
</dbReference>
<comment type="catalytic activity">
    <reaction evidence="1">
        <text>ATP + protein L-histidine = ADP + protein N-phospho-L-histidine.</text>
        <dbReference type="EC" id="2.7.13.3"/>
    </reaction>
</comment>
<dbReference type="EMBL" id="CP106753">
    <property type="protein sequence ID" value="UXY17154.1"/>
    <property type="molecule type" value="Genomic_DNA"/>
</dbReference>
<feature type="domain" description="HAMP" evidence="13">
    <location>
        <begin position="186"/>
        <end position="238"/>
    </location>
</feature>
<dbReference type="Pfam" id="PF00512">
    <property type="entry name" value="HisKA"/>
    <property type="match status" value="1"/>
</dbReference>
<dbReference type="InterPro" id="IPR005467">
    <property type="entry name" value="His_kinase_dom"/>
</dbReference>
<dbReference type="InterPro" id="IPR003660">
    <property type="entry name" value="HAMP_dom"/>
</dbReference>
<gene>
    <name evidence="14" type="ORF">N8I74_09145</name>
</gene>
<evidence type="ECO:0000256" key="1">
    <source>
        <dbReference type="ARBA" id="ARBA00000085"/>
    </source>
</evidence>
<dbReference type="Pfam" id="PF08521">
    <property type="entry name" value="2CSK_N"/>
    <property type="match status" value="1"/>
</dbReference>
<evidence type="ECO:0000256" key="8">
    <source>
        <dbReference type="ARBA" id="ARBA00022989"/>
    </source>
</evidence>
<evidence type="ECO:0000256" key="7">
    <source>
        <dbReference type="ARBA" id="ARBA00022777"/>
    </source>
</evidence>
<dbReference type="SUPFAM" id="SSF47384">
    <property type="entry name" value="Homodimeric domain of signal transducing histidine kinase"/>
    <property type="match status" value="1"/>
</dbReference>
<dbReference type="PROSITE" id="PS50885">
    <property type="entry name" value="HAMP"/>
    <property type="match status" value="1"/>
</dbReference>
<dbReference type="PANTHER" id="PTHR45436">
    <property type="entry name" value="SENSOR HISTIDINE KINASE YKOH"/>
    <property type="match status" value="1"/>
</dbReference>
<dbReference type="Gene3D" id="1.10.287.130">
    <property type="match status" value="1"/>
</dbReference>
<reference evidence="14" key="1">
    <citation type="submission" date="2022-10" db="EMBL/GenBank/DDBJ databases">
        <title>Chitiniphilus purpureus sp. nov., a novel chitin-degrading bacterium isolated from crawfish pond sediment.</title>
        <authorList>
            <person name="Li K."/>
        </authorList>
    </citation>
    <scope>NUCLEOTIDE SEQUENCE</scope>
    <source>
        <strain evidence="14">CD1</strain>
    </source>
</reference>
<dbReference type="InterPro" id="IPR004358">
    <property type="entry name" value="Sig_transdc_His_kin-like_C"/>
</dbReference>
<keyword evidence="15" id="KW-1185">Reference proteome</keyword>
<evidence type="ECO:0000256" key="4">
    <source>
        <dbReference type="ARBA" id="ARBA00022553"/>
    </source>
</evidence>
<name>A0ABY6DS09_9NEIS</name>
<dbReference type="CDD" id="cd00082">
    <property type="entry name" value="HisKA"/>
    <property type="match status" value="1"/>
</dbReference>
<keyword evidence="8 11" id="KW-1133">Transmembrane helix</keyword>
<keyword evidence="9" id="KW-0902">Two-component regulatory system</keyword>
<dbReference type="PRINTS" id="PR00344">
    <property type="entry name" value="BCTRLSENSOR"/>
</dbReference>
<organism evidence="14 15">
    <name type="scientific">Chitiniphilus purpureus</name>
    <dbReference type="NCBI Taxonomy" id="2981137"/>
    <lineage>
        <taxon>Bacteria</taxon>
        <taxon>Pseudomonadati</taxon>
        <taxon>Pseudomonadota</taxon>
        <taxon>Betaproteobacteria</taxon>
        <taxon>Neisseriales</taxon>
        <taxon>Chitinibacteraceae</taxon>
        <taxon>Chitiniphilus</taxon>
    </lineage>
</organism>
<evidence type="ECO:0000259" key="12">
    <source>
        <dbReference type="PROSITE" id="PS50109"/>
    </source>
</evidence>
<evidence type="ECO:0000256" key="2">
    <source>
        <dbReference type="ARBA" id="ARBA00004370"/>
    </source>
</evidence>
<dbReference type="CDD" id="cd00075">
    <property type="entry name" value="HATPase"/>
    <property type="match status" value="1"/>
</dbReference>
<sequence length="465" mass="51068">MRSLRLHLILWLLPALLCLLALDAVLTYRRATSAANVAFDRTLFSSAKAIAEGIRVREGQITVDIPYLALEIFESNAEGRIYYKVSEDKGRYLTGYEDLPPPPRRDLRFYRPVYYEADYREVPLRLIALRQPVHDVASGTTRVVWVQVGETPELRRDLAREILIGALQQEALLVALALLIVLIATHRGLAPLRLLSAQVAARADNDLSPVTVTQLPSELGPLVDALNQYVTRMGRMLGARRRFFVDAAHQLKTPLAILRAQTQMALREHDPDDIRRGLLDMEETLTHASRGVQQLLSLARLEPDSGYDVALEAVDLAALVRELALDWAPVALSAGIELGYEGPQQQFIQGRRELLQEMISNLIDNALRYSGGGTVLLAVAQDEDGVVLQVIDQGQGVPLDEVDSLFKRFYRGPAPKGEGSGLGLAIVREIAHRHGGDATLEATAGGGLTVTLRFPSPAAAIPEPA</sequence>
<proteinExistence type="predicted"/>
<dbReference type="Pfam" id="PF00672">
    <property type="entry name" value="HAMP"/>
    <property type="match status" value="1"/>
</dbReference>
<dbReference type="PROSITE" id="PS50109">
    <property type="entry name" value="HIS_KIN"/>
    <property type="match status" value="1"/>
</dbReference>
<evidence type="ECO:0000256" key="10">
    <source>
        <dbReference type="ARBA" id="ARBA00023136"/>
    </source>
</evidence>
<dbReference type="SMART" id="SM00387">
    <property type="entry name" value="HATPase_c"/>
    <property type="match status" value="1"/>
</dbReference>
<comment type="subcellular location">
    <subcellularLocation>
        <location evidence="2">Membrane</location>
    </subcellularLocation>
</comment>
<keyword evidence="7 14" id="KW-0418">Kinase</keyword>
<evidence type="ECO:0000256" key="11">
    <source>
        <dbReference type="SAM" id="Phobius"/>
    </source>
</evidence>
<evidence type="ECO:0000256" key="5">
    <source>
        <dbReference type="ARBA" id="ARBA00022679"/>
    </source>
</evidence>
<dbReference type="InterPro" id="IPR003661">
    <property type="entry name" value="HisK_dim/P_dom"/>
</dbReference>
<dbReference type="Proteomes" id="UP001061302">
    <property type="component" value="Chromosome"/>
</dbReference>
<feature type="transmembrane region" description="Helical" evidence="11">
    <location>
        <begin position="162"/>
        <end position="184"/>
    </location>
</feature>
<accession>A0ABY6DS09</accession>